<dbReference type="AlphaFoldDB" id="A0A0D2U5A7"/>
<feature type="region of interest" description="Disordered" evidence="3">
    <location>
        <begin position="106"/>
        <end position="152"/>
    </location>
</feature>
<evidence type="ECO:0000256" key="2">
    <source>
        <dbReference type="ARBA" id="ARBA00022694"/>
    </source>
</evidence>
<dbReference type="eggNOG" id="ENOG502SBK7">
    <property type="taxonomic scope" value="Eukaryota"/>
</dbReference>
<dbReference type="RefSeq" id="XP_004364526.1">
    <property type="nucleotide sequence ID" value="XM_004364469.2"/>
</dbReference>
<dbReference type="FunCoup" id="A0A0D2U5A7">
    <property type="interactions" value="3"/>
</dbReference>
<feature type="compositionally biased region" description="Low complexity" evidence="3">
    <location>
        <begin position="55"/>
        <end position="67"/>
    </location>
</feature>
<dbReference type="EMBL" id="KE346361">
    <property type="protein sequence ID" value="KJE90331.1"/>
    <property type="molecule type" value="Genomic_DNA"/>
</dbReference>
<evidence type="ECO:0000313" key="6">
    <source>
        <dbReference type="Proteomes" id="UP000008743"/>
    </source>
</evidence>
<reference evidence="6" key="1">
    <citation type="submission" date="2011-02" db="EMBL/GenBank/DDBJ databases">
        <title>The Genome Sequence of Capsaspora owczarzaki ATCC 30864.</title>
        <authorList>
            <person name="Russ C."/>
            <person name="Cuomo C."/>
            <person name="Burger G."/>
            <person name="Gray M.W."/>
            <person name="Holland P.W.H."/>
            <person name="King N."/>
            <person name="Lang F.B.F."/>
            <person name="Roger A.J."/>
            <person name="Ruiz-Trillo I."/>
            <person name="Young S.K."/>
            <person name="Zeng Q."/>
            <person name="Gargeya S."/>
            <person name="Alvarado L."/>
            <person name="Berlin A."/>
            <person name="Chapman S.B."/>
            <person name="Chen Z."/>
            <person name="Freedman E."/>
            <person name="Gellesch M."/>
            <person name="Goldberg J."/>
            <person name="Griggs A."/>
            <person name="Gujja S."/>
            <person name="Heilman E."/>
            <person name="Heiman D."/>
            <person name="Howarth C."/>
            <person name="Mehta T."/>
            <person name="Neiman D."/>
            <person name="Pearson M."/>
            <person name="Roberts A."/>
            <person name="Saif S."/>
            <person name="Shea T."/>
            <person name="Shenoy N."/>
            <person name="Sisk P."/>
            <person name="Stolte C."/>
            <person name="Sykes S."/>
            <person name="White J."/>
            <person name="Yandava C."/>
            <person name="Haas B."/>
            <person name="Nusbaum C."/>
            <person name="Birren B."/>
        </authorList>
    </citation>
    <scope>NUCLEOTIDE SEQUENCE</scope>
    <source>
        <strain evidence="6">ATCC 30864</strain>
    </source>
</reference>
<comment type="similarity">
    <text evidence="1">Belongs to the SEN54 family.</text>
</comment>
<dbReference type="InterPro" id="IPR024336">
    <property type="entry name" value="tRNA_splic_suSen54_N"/>
</dbReference>
<evidence type="ECO:0000256" key="3">
    <source>
        <dbReference type="SAM" id="MobiDB-lite"/>
    </source>
</evidence>
<keyword evidence="6" id="KW-1185">Reference proteome</keyword>
<dbReference type="SUPFAM" id="SSF55267">
    <property type="entry name" value="tRNA-intron endonuclease N-terminal domain-like"/>
    <property type="match status" value="1"/>
</dbReference>
<dbReference type="InterPro" id="IPR036740">
    <property type="entry name" value="tRNA_intron_Endonuc_N_sf"/>
</dbReference>
<dbReference type="OrthoDB" id="408683at2759"/>
<dbReference type="Pfam" id="PF12928">
    <property type="entry name" value="tRNA_int_end_N2"/>
    <property type="match status" value="1"/>
</dbReference>
<dbReference type="GO" id="GO:0000379">
    <property type="term" value="P:tRNA-type intron splice site recognition and cleavage"/>
    <property type="evidence" value="ECO:0007669"/>
    <property type="project" value="TreeGrafter"/>
</dbReference>
<keyword evidence="2" id="KW-0819">tRNA processing</keyword>
<feature type="region of interest" description="Disordered" evidence="3">
    <location>
        <begin position="36"/>
        <end position="94"/>
    </location>
</feature>
<dbReference type="InterPro" id="IPR024337">
    <property type="entry name" value="tRNA_splic_suSen54"/>
</dbReference>
<organism evidence="5 6">
    <name type="scientific">Capsaspora owczarzaki (strain ATCC 30864)</name>
    <dbReference type="NCBI Taxonomy" id="595528"/>
    <lineage>
        <taxon>Eukaryota</taxon>
        <taxon>Filasterea</taxon>
        <taxon>Capsaspora</taxon>
    </lineage>
</organism>
<accession>A0A0D2U5A7</accession>
<dbReference type="InParanoid" id="A0A0D2U5A7"/>
<dbReference type="Proteomes" id="UP000008743">
    <property type="component" value="Unassembled WGS sequence"/>
</dbReference>
<dbReference type="GO" id="GO:0000213">
    <property type="term" value="F:tRNA-intron lyase activity"/>
    <property type="evidence" value="ECO:0007669"/>
    <property type="project" value="InterPro"/>
</dbReference>
<sequence>MPLKRSASVMGENLAPPTEATTAAIAAANAAIGYDSPASQPAAFVPSADDAGNRGATSGAAGLTLASQDEEEAHSARVKRVRINEPADTADTADTAAHCSLASVPEADTADEQGGPAQTSTPMVVHSDPRTAPRPASRRKEKEQRQECTPSALTDEAVDEVDRMRLVDEMLSPADAAQFRTQLANPRNSYLNLLRPHSRKLGEKFAARDGSMKQFASLRLSYFDYKRQLAKDRFYTRSLCRTQLEDNRVVCVVTLQRGNHMISQGYTYGSNVVLMPEEAIYLLDRGRIDIVHEGRRLSVQEAIAVLCHGELAMETLQLFIHLKRLGYVVRRFSHPVKSSLIDSLTPETPAAANVQPRTREELTKSDQSVFDKTIAFGVPERAPSTEKRGPTQPLLSPATFASGASLADALKQAALVQSRHPFSLVGTRPSTASNLTDNQRRKILGFADTRLHFIQFDVYKPQQAFRKSAPGAPDFRVVVCKYSDPPPSFSRLQELACLSYPVPIKYAVLSGNSLSFYGFVNTILPRMSLEASVQVKPRASQVPSSSETIPSAPACQASSVAFIL</sequence>
<feature type="domain" description="tRNA-splicing endonuclease subunit Sen54 N-terminal" evidence="4">
    <location>
        <begin position="238"/>
        <end position="291"/>
    </location>
</feature>
<evidence type="ECO:0000259" key="4">
    <source>
        <dbReference type="Pfam" id="PF12928"/>
    </source>
</evidence>
<proteinExistence type="inferred from homology"/>
<dbReference type="PANTHER" id="PTHR21027:SF1">
    <property type="entry name" value="TRNA-SPLICING ENDONUCLEASE SUBUNIT SEN54"/>
    <property type="match status" value="1"/>
</dbReference>
<dbReference type="PANTHER" id="PTHR21027">
    <property type="entry name" value="TRNA-SPLICING ENDONUCLEASE SUBUNIT SEN54"/>
    <property type="match status" value="1"/>
</dbReference>
<evidence type="ECO:0000256" key="1">
    <source>
        <dbReference type="ARBA" id="ARBA00005736"/>
    </source>
</evidence>
<dbReference type="STRING" id="595528.A0A0D2U5A7"/>
<gene>
    <name evidence="5" type="ORF">CAOG_001658</name>
</gene>
<name>A0A0D2U5A7_CAPO3</name>
<evidence type="ECO:0000313" key="5">
    <source>
        <dbReference type="EMBL" id="KJE90331.1"/>
    </source>
</evidence>
<dbReference type="PhylomeDB" id="A0A0D2U5A7"/>
<protein>
    <recommendedName>
        <fullName evidence="4">tRNA-splicing endonuclease subunit Sen54 N-terminal domain-containing protein</fullName>
    </recommendedName>
</protein>
<dbReference type="GO" id="GO:0000214">
    <property type="term" value="C:tRNA-intron endonuclease complex"/>
    <property type="evidence" value="ECO:0007669"/>
    <property type="project" value="TreeGrafter"/>
</dbReference>